<accession>A0AAV7U7H3</accession>
<name>A0AAV7U7H3_PLEWA</name>
<evidence type="ECO:0000313" key="1">
    <source>
        <dbReference type="EMBL" id="KAJ1184301.1"/>
    </source>
</evidence>
<sequence length="111" mass="12287">MEQSSARQPPFLFHRPLRKKTENLAAYSLRGASAGPERSASEQRRAWRVGRGWADTSIHTSLRLFLGLKGKADPEVAFWGTLTTDRDRAMPGGCVPSARTTMALLTLAIYL</sequence>
<comment type="caution">
    <text evidence="1">The sequence shown here is derived from an EMBL/GenBank/DDBJ whole genome shotgun (WGS) entry which is preliminary data.</text>
</comment>
<dbReference type="EMBL" id="JANPWB010000005">
    <property type="protein sequence ID" value="KAJ1184301.1"/>
    <property type="molecule type" value="Genomic_DNA"/>
</dbReference>
<organism evidence="1 2">
    <name type="scientific">Pleurodeles waltl</name>
    <name type="common">Iberian ribbed newt</name>
    <dbReference type="NCBI Taxonomy" id="8319"/>
    <lineage>
        <taxon>Eukaryota</taxon>
        <taxon>Metazoa</taxon>
        <taxon>Chordata</taxon>
        <taxon>Craniata</taxon>
        <taxon>Vertebrata</taxon>
        <taxon>Euteleostomi</taxon>
        <taxon>Amphibia</taxon>
        <taxon>Batrachia</taxon>
        <taxon>Caudata</taxon>
        <taxon>Salamandroidea</taxon>
        <taxon>Salamandridae</taxon>
        <taxon>Pleurodelinae</taxon>
        <taxon>Pleurodeles</taxon>
    </lineage>
</organism>
<reference evidence="1" key="1">
    <citation type="journal article" date="2022" name="bioRxiv">
        <title>Sequencing and chromosome-scale assembly of the giantPleurodeles waltlgenome.</title>
        <authorList>
            <person name="Brown T."/>
            <person name="Elewa A."/>
            <person name="Iarovenko S."/>
            <person name="Subramanian E."/>
            <person name="Araus A.J."/>
            <person name="Petzold A."/>
            <person name="Susuki M."/>
            <person name="Suzuki K.-i.T."/>
            <person name="Hayashi T."/>
            <person name="Toyoda A."/>
            <person name="Oliveira C."/>
            <person name="Osipova E."/>
            <person name="Leigh N.D."/>
            <person name="Simon A."/>
            <person name="Yun M.H."/>
        </authorList>
    </citation>
    <scope>NUCLEOTIDE SEQUENCE</scope>
    <source>
        <strain evidence="1">20211129_DDA</strain>
        <tissue evidence="1">Liver</tissue>
    </source>
</reference>
<proteinExistence type="predicted"/>
<dbReference type="Proteomes" id="UP001066276">
    <property type="component" value="Chromosome 3_1"/>
</dbReference>
<keyword evidence="2" id="KW-1185">Reference proteome</keyword>
<evidence type="ECO:0000313" key="2">
    <source>
        <dbReference type="Proteomes" id="UP001066276"/>
    </source>
</evidence>
<protein>
    <submittedName>
        <fullName evidence="1">Uncharacterized protein</fullName>
    </submittedName>
</protein>
<dbReference type="AlphaFoldDB" id="A0AAV7U7H3"/>
<gene>
    <name evidence="1" type="ORF">NDU88_001109</name>
</gene>